<dbReference type="EMBL" id="PFAT01000003">
    <property type="protein sequence ID" value="PIR92729.1"/>
    <property type="molecule type" value="Genomic_DNA"/>
</dbReference>
<evidence type="ECO:0000313" key="2">
    <source>
        <dbReference type="EMBL" id="PIR92729.1"/>
    </source>
</evidence>
<evidence type="ECO:0000313" key="3">
    <source>
        <dbReference type="Proteomes" id="UP000228510"/>
    </source>
</evidence>
<comment type="caution">
    <text evidence="2">The sequence shown here is derived from an EMBL/GenBank/DDBJ whole genome shotgun (WGS) entry which is preliminary data.</text>
</comment>
<reference evidence="3" key="1">
    <citation type="submission" date="2017-09" db="EMBL/GenBank/DDBJ databases">
        <title>Depth-based differentiation of microbial function through sediment-hosted aquifers and enrichment of novel symbionts in the deep terrestrial subsurface.</title>
        <authorList>
            <person name="Probst A.J."/>
            <person name="Ladd B."/>
            <person name="Jarett J.K."/>
            <person name="Geller-Mcgrath D.E."/>
            <person name="Sieber C.M.K."/>
            <person name="Emerson J.B."/>
            <person name="Anantharaman K."/>
            <person name="Thomas B.C."/>
            <person name="Malmstrom R."/>
            <person name="Stieglmeier M."/>
            <person name="Klingl A."/>
            <person name="Woyke T."/>
            <person name="Ryan C.M."/>
            <person name="Banfield J.F."/>
        </authorList>
    </citation>
    <scope>NUCLEOTIDE SEQUENCE [LARGE SCALE GENOMIC DNA]</scope>
</reference>
<protein>
    <submittedName>
        <fullName evidence="2">tRNA ligase</fullName>
    </submittedName>
</protein>
<keyword evidence="2" id="KW-0436">Ligase</keyword>
<organism evidence="2 3">
    <name type="scientific">Candidatus Falkowbacteria bacterium CG10_big_fil_rev_8_21_14_0_10_44_15</name>
    <dbReference type="NCBI Taxonomy" id="1974569"/>
    <lineage>
        <taxon>Bacteria</taxon>
        <taxon>Candidatus Falkowiibacteriota</taxon>
    </lineage>
</organism>
<dbReference type="PANTHER" id="PTHR39209">
    <property type="match status" value="1"/>
</dbReference>
<proteinExistence type="predicted"/>
<dbReference type="Gene3D" id="3.50.40.10">
    <property type="entry name" value="Phenylalanyl-trna Synthetase, Chain B, domain 3"/>
    <property type="match status" value="1"/>
</dbReference>
<name>A0A2H0V2S8_9BACT</name>
<accession>A0A2H0V2S8</accession>
<gene>
    <name evidence="2" type="ORF">COU01_00465</name>
</gene>
<feature type="domain" description="B3/B4 tRNA-binding" evidence="1">
    <location>
        <begin position="68"/>
        <end position="221"/>
    </location>
</feature>
<dbReference type="Proteomes" id="UP000228510">
    <property type="component" value="Unassembled WGS sequence"/>
</dbReference>
<dbReference type="InterPro" id="IPR020825">
    <property type="entry name" value="Phe-tRNA_synthase-like_B3/B4"/>
</dbReference>
<dbReference type="PANTHER" id="PTHR39209:SF2">
    <property type="entry name" value="CYTOPLASMIC PROTEIN"/>
    <property type="match status" value="1"/>
</dbReference>
<dbReference type="Pfam" id="PF03483">
    <property type="entry name" value="B3_4"/>
    <property type="match status" value="1"/>
</dbReference>
<dbReference type="GO" id="GO:0004826">
    <property type="term" value="F:phenylalanine-tRNA ligase activity"/>
    <property type="evidence" value="ECO:0007669"/>
    <property type="project" value="InterPro"/>
</dbReference>
<dbReference type="SUPFAM" id="SSF56037">
    <property type="entry name" value="PheT/TilS domain"/>
    <property type="match status" value="1"/>
</dbReference>
<dbReference type="InterPro" id="IPR005146">
    <property type="entry name" value="B3/B4_tRNA-bd"/>
</dbReference>
<dbReference type="SMART" id="SM00873">
    <property type="entry name" value="B3_4"/>
    <property type="match status" value="1"/>
</dbReference>
<sequence length="230" mass="25879">MRELQFSVTPEVLNLGVKIITARISDIHNTSENSDFELYKTAELEHIRNDLAQKFAGKKYNDDPILAGFRDLHTKIGRSNRDYVASPENLRRQFLERGRFPHINTVVDIYNLVSLQAGLALGAHDIEKINGNITLRLTSGSEVFVPLGKIEPEKVFPSEYAYIDDLNNIICRLEVLQVNPTKVTTESSDLFIIIQGNSATAADYLRQGAEKVCQLITKYCGGSYLFLNKT</sequence>
<evidence type="ECO:0000259" key="1">
    <source>
        <dbReference type="SMART" id="SM00873"/>
    </source>
</evidence>
<dbReference type="GO" id="GO:0003723">
    <property type="term" value="F:RNA binding"/>
    <property type="evidence" value="ECO:0007669"/>
    <property type="project" value="InterPro"/>
</dbReference>
<dbReference type="AlphaFoldDB" id="A0A2H0V2S8"/>